<dbReference type="HAMAP" id="MF_01547">
    <property type="entry name" value="RNA_methyltr_E"/>
    <property type="match status" value="1"/>
</dbReference>
<dbReference type="EMBL" id="CAWYQH010000090">
    <property type="protein sequence ID" value="CAK8681910.1"/>
    <property type="molecule type" value="Genomic_DNA"/>
</dbReference>
<name>A0ABP0FS00_CLALP</name>
<comment type="caution">
    <text evidence="8">The sequence shown here is derived from an EMBL/GenBank/DDBJ whole genome shotgun (WGS) entry which is preliminary data.</text>
</comment>
<sequence>MLSAFTMTRICNTGKAILDSRWFHLSMLLDKKKPLKPPPKNFMEFPVKGSIQYVARQISDPYVKKRHTEGYRCRSIYKLKEMDETHRIFKQGMTVVDIGAAPGSWSQAAAEKIYRYSDDGMPIFTSPGKIIAVDLLRFTPMEGVTQILGDVTNRIVQMKVIDELKGVKEENDIRKADVVMCDAAPKASGHKSQDHIILIQLIIQLSKFSLQILKPGGTYLFKLWDGSETEKLRKSLQRYFKTVKNVKPPASRDESSEFYVLCQKFKPL</sequence>
<dbReference type="Pfam" id="PF01728">
    <property type="entry name" value="FtsJ"/>
    <property type="match status" value="1"/>
</dbReference>
<dbReference type="PANTHER" id="PTHR10920:SF18">
    <property type="entry name" value="RRNA METHYLTRANSFERASE 2, MITOCHONDRIAL"/>
    <property type="match status" value="1"/>
</dbReference>
<evidence type="ECO:0000256" key="6">
    <source>
        <dbReference type="ARBA" id="ARBA00041184"/>
    </source>
</evidence>
<dbReference type="PIRSF" id="PIRSF005461">
    <property type="entry name" value="23S_rRNA_mtase"/>
    <property type="match status" value="1"/>
</dbReference>
<accession>A0ABP0FS00</accession>
<evidence type="ECO:0000256" key="2">
    <source>
        <dbReference type="ARBA" id="ARBA00022552"/>
    </source>
</evidence>
<keyword evidence="4" id="KW-0808">Transferase</keyword>
<dbReference type="Gene3D" id="3.40.50.150">
    <property type="entry name" value="Vaccinia Virus protein VP39"/>
    <property type="match status" value="1"/>
</dbReference>
<keyword evidence="2" id="KW-0698">rRNA processing</keyword>
<dbReference type="InterPro" id="IPR015507">
    <property type="entry name" value="rRNA-MeTfrase_E"/>
</dbReference>
<evidence type="ECO:0000259" key="7">
    <source>
        <dbReference type="Pfam" id="PF01728"/>
    </source>
</evidence>
<evidence type="ECO:0000313" key="8">
    <source>
        <dbReference type="EMBL" id="CAK8681910.1"/>
    </source>
</evidence>
<organism evidence="8 9">
    <name type="scientific">Clavelina lepadiformis</name>
    <name type="common">Light-bulb sea squirt</name>
    <name type="synonym">Ascidia lepadiformis</name>
    <dbReference type="NCBI Taxonomy" id="159417"/>
    <lineage>
        <taxon>Eukaryota</taxon>
        <taxon>Metazoa</taxon>
        <taxon>Chordata</taxon>
        <taxon>Tunicata</taxon>
        <taxon>Ascidiacea</taxon>
        <taxon>Aplousobranchia</taxon>
        <taxon>Clavelinidae</taxon>
        <taxon>Clavelina</taxon>
    </lineage>
</organism>
<dbReference type="InterPro" id="IPR050082">
    <property type="entry name" value="RNA_methyltr_RlmE"/>
</dbReference>
<keyword evidence="9" id="KW-1185">Reference proteome</keyword>
<evidence type="ECO:0000256" key="5">
    <source>
        <dbReference type="ARBA" id="ARBA00022691"/>
    </source>
</evidence>
<keyword evidence="3" id="KW-0489">Methyltransferase</keyword>
<dbReference type="SUPFAM" id="SSF53335">
    <property type="entry name" value="S-adenosyl-L-methionine-dependent methyltransferases"/>
    <property type="match status" value="1"/>
</dbReference>
<evidence type="ECO:0000313" key="9">
    <source>
        <dbReference type="Proteomes" id="UP001642483"/>
    </source>
</evidence>
<comment type="similarity">
    <text evidence="1">Belongs to the class I-like SAM-binding methyltransferase superfamily. RNA methyltransferase RlmE family.</text>
</comment>
<evidence type="ECO:0000256" key="4">
    <source>
        <dbReference type="ARBA" id="ARBA00022679"/>
    </source>
</evidence>
<dbReference type="Proteomes" id="UP001642483">
    <property type="component" value="Unassembled WGS sequence"/>
</dbReference>
<dbReference type="InterPro" id="IPR002877">
    <property type="entry name" value="RNA_MeTrfase_FtsJ_dom"/>
</dbReference>
<proteinExistence type="inferred from homology"/>
<evidence type="ECO:0000256" key="1">
    <source>
        <dbReference type="ARBA" id="ARBA00009258"/>
    </source>
</evidence>
<feature type="domain" description="Ribosomal RNA methyltransferase FtsJ" evidence="7">
    <location>
        <begin position="71"/>
        <end position="265"/>
    </location>
</feature>
<gene>
    <name evidence="8" type="ORF">CVLEPA_LOCUS12142</name>
</gene>
<evidence type="ECO:0000256" key="3">
    <source>
        <dbReference type="ARBA" id="ARBA00022603"/>
    </source>
</evidence>
<protein>
    <recommendedName>
        <fullName evidence="6">rRNA methyltransferase 2, mitochondrial</fullName>
    </recommendedName>
</protein>
<dbReference type="InterPro" id="IPR029063">
    <property type="entry name" value="SAM-dependent_MTases_sf"/>
</dbReference>
<reference evidence="8 9" key="1">
    <citation type="submission" date="2024-02" db="EMBL/GenBank/DDBJ databases">
        <authorList>
            <person name="Daric V."/>
            <person name="Darras S."/>
        </authorList>
    </citation>
    <scope>NUCLEOTIDE SEQUENCE [LARGE SCALE GENOMIC DNA]</scope>
</reference>
<dbReference type="PANTHER" id="PTHR10920">
    <property type="entry name" value="RIBOSOMAL RNA METHYLTRANSFERASE"/>
    <property type="match status" value="1"/>
</dbReference>
<keyword evidence="5" id="KW-0949">S-adenosyl-L-methionine</keyword>